<dbReference type="HOGENOM" id="CLU_493711_0_0_1"/>
<dbReference type="CTD" id="20203447"/>
<reference evidence="8" key="3">
    <citation type="submission" date="2015-06" db="UniProtKB">
        <authorList>
            <consortium name="EnsemblMetazoa"/>
        </authorList>
    </citation>
    <scope>IDENTIFICATION</scope>
</reference>
<feature type="compositionally biased region" description="Polar residues" evidence="5">
    <location>
        <begin position="492"/>
        <end position="511"/>
    </location>
</feature>
<dbReference type="Pfam" id="PF00335">
    <property type="entry name" value="Tetraspanin"/>
    <property type="match status" value="1"/>
</dbReference>
<name>T1F3P8_HELRO</name>
<comment type="subcellular location">
    <subcellularLocation>
        <location evidence="1">Membrane</location>
        <topology evidence="1">Multi-pass membrane protein</topology>
    </subcellularLocation>
</comment>
<dbReference type="SUPFAM" id="SSF48652">
    <property type="entry name" value="Tetraspanin"/>
    <property type="match status" value="1"/>
</dbReference>
<feature type="transmembrane region" description="Helical" evidence="6">
    <location>
        <begin position="58"/>
        <end position="81"/>
    </location>
</feature>
<dbReference type="AlphaFoldDB" id="T1F3P8"/>
<dbReference type="eggNOG" id="KOG3882">
    <property type="taxonomic scope" value="Eukaryota"/>
</dbReference>
<dbReference type="EMBL" id="KB096275">
    <property type="protein sequence ID" value="ESO06981.1"/>
    <property type="molecule type" value="Genomic_DNA"/>
</dbReference>
<protein>
    <recommendedName>
        <fullName evidence="10">Tetraspanin</fullName>
    </recommendedName>
</protein>
<reference evidence="9" key="1">
    <citation type="submission" date="2012-12" db="EMBL/GenBank/DDBJ databases">
        <authorList>
            <person name="Hellsten U."/>
            <person name="Grimwood J."/>
            <person name="Chapman J.A."/>
            <person name="Shapiro H."/>
            <person name="Aerts A."/>
            <person name="Otillar R.P."/>
            <person name="Terry A.Y."/>
            <person name="Boore J.L."/>
            <person name="Simakov O."/>
            <person name="Marletaz F."/>
            <person name="Cho S.-J."/>
            <person name="Edsinger-Gonzales E."/>
            <person name="Havlak P."/>
            <person name="Kuo D.-H."/>
            <person name="Larsson T."/>
            <person name="Lv J."/>
            <person name="Arendt D."/>
            <person name="Savage R."/>
            <person name="Osoegawa K."/>
            <person name="de Jong P."/>
            <person name="Lindberg D.R."/>
            <person name="Seaver E.C."/>
            <person name="Weisblat D.A."/>
            <person name="Putnam N.H."/>
            <person name="Grigoriev I.V."/>
            <person name="Rokhsar D.S."/>
        </authorList>
    </citation>
    <scope>NUCLEOTIDE SEQUENCE</scope>
</reference>
<dbReference type="Proteomes" id="UP000015101">
    <property type="component" value="Unassembled WGS sequence"/>
</dbReference>
<feature type="transmembrane region" description="Helical" evidence="6">
    <location>
        <begin position="17"/>
        <end position="37"/>
    </location>
</feature>
<dbReference type="InterPro" id="IPR008952">
    <property type="entry name" value="Tetraspanin_EC2_sf"/>
</dbReference>
<feature type="compositionally biased region" description="Low complexity" evidence="5">
    <location>
        <begin position="461"/>
        <end position="491"/>
    </location>
</feature>
<dbReference type="InterPro" id="IPR018499">
    <property type="entry name" value="Tetraspanin/Peripherin"/>
</dbReference>
<proteinExistence type="predicted"/>
<dbReference type="Gene3D" id="1.10.1450.10">
    <property type="entry name" value="Tetraspanin"/>
    <property type="match status" value="1"/>
</dbReference>
<keyword evidence="2 6" id="KW-0812">Transmembrane</keyword>
<evidence type="ECO:0000256" key="5">
    <source>
        <dbReference type="SAM" id="MobiDB-lite"/>
    </source>
</evidence>
<feature type="compositionally biased region" description="Polar residues" evidence="5">
    <location>
        <begin position="442"/>
        <end position="460"/>
    </location>
</feature>
<evidence type="ECO:0000313" key="8">
    <source>
        <dbReference type="EnsemblMetazoa" id="HelroP171017"/>
    </source>
</evidence>
<gene>
    <name evidence="8" type="primary">20203447</name>
    <name evidence="7" type="ORF">HELRODRAFT_171017</name>
</gene>
<evidence type="ECO:0008006" key="10">
    <source>
        <dbReference type="Google" id="ProtNLM"/>
    </source>
</evidence>
<feature type="region of interest" description="Disordered" evidence="5">
    <location>
        <begin position="529"/>
        <end position="552"/>
    </location>
</feature>
<evidence type="ECO:0000256" key="3">
    <source>
        <dbReference type="ARBA" id="ARBA00022989"/>
    </source>
</evidence>
<dbReference type="RefSeq" id="XP_009015077.1">
    <property type="nucleotide sequence ID" value="XM_009016829.1"/>
</dbReference>
<feature type="region of interest" description="Disordered" evidence="5">
    <location>
        <begin position="433"/>
        <end position="513"/>
    </location>
</feature>
<dbReference type="EMBL" id="AMQM01003747">
    <property type="status" value="NOT_ANNOTATED_CDS"/>
    <property type="molecule type" value="Genomic_DNA"/>
</dbReference>
<evidence type="ECO:0000313" key="7">
    <source>
        <dbReference type="EMBL" id="ESO06981.1"/>
    </source>
</evidence>
<dbReference type="KEGG" id="hro:HELRODRAFT_171017"/>
<keyword evidence="9" id="KW-1185">Reference proteome</keyword>
<dbReference type="OrthoDB" id="9836210at2759"/>
<keyword evidence="3 6" id="KW-1133">Transmembrane helix</keyword>
<keyword evidence="4 6" id="KW-0472">Membrane</keyword>
<dbReference type="STRING" id="6412.T1F3P8"/>
<organism evidence="8 9">
    <name type="scientific">Helobdella robusta</name>
    <name type="common">Californian leech</name>
    <dbReference type="NCBI Taxonomy" id="6412"/>
    <lineage>
        <taxon>Eukaryota</taxon>
        <taxon>Metazoa</taxon>
        <taxon>Spiralia</taxon>
        <taxon>Lophotrochozoa</taxon>
        <taxon>Annelida</taxon>
        <taxon>Clitellata</taxon>
        <taxon>Hirudinea</taxon>
        <taxon>Rhynchobdellida</taxon>
        <taxon>Glossiphoniidae</taxon>
        <taxon>Helobdella</taxon>
    </lineage>
</organism>
<dbReference type="GeneID" id="20203447"/>
<dbReference type="GO" id="GO:0005886">
    <property type="term" value="C:plasma membrane"/>
    <property type="evidence" value="ECO:0000318"/>
    <property type="project" value="GO_Central"/>
</dbReference>
<accession>T1F3P8</accession>
<evidence type="ECO:0000313" key="9">
    <source>
        <dbReference type="Proteomes" id="UP000015101"/>
    </source>
</evidence>
<dbReference type="EnsemblMetazoa" id="HelroT171017">
    <property type="protein sequence ID" value="HelroP171017"/>
    <property type="gene ID" value="HelroG171017"/>
</dbReference>
<reference evidence="7 9" key="2">
    <citation type="journal article" date="2013" name="Nature">
        <title>Insights into bilaterian evolution from three spiralian genomes.</title>
        <authorList>
            <person name="Simakov O."/>
            <person name="Marletaz F."/>
            <person name="Cho S.J."/>
            <person name="Edsinger-Gonzales E."/>
            <person name="Havlak P."/>
            <person name="Hellsten U."/>
            <person name="Kuo D.H."/>
            <person name="Larsson T."/>
            <person name="Lv J."/>
            <person name="Arendt D."/>
            <person name="Savage R."/>
            <person name="Osoegawa K."/>
            <person name="de Jong P."/>
            <person name="Grimwood J."/>
            <person name="Chapman J.A."/>
            <person name="Shapiro H."/>
            <person name="Aerts A."/>
            <person name="Otillar R.P."/>
            <person name="Terry A.Y."/>
            <person name="Boore J.L."/>
            <person name="Grigoriev I.V."/>
            <person name="Lindberg D.R."/>
            <person name="Seaver E.C."/>
            <person name="Weisblat D.A."/>
            <person name="Putnam N.H."/>
            <person name="Rokhsar D.S."/>
        </authorList>
    </citation>
    <scope>NUCLEOTIDE SEQUENCE</scope>
</reference>
<evidence type="ECO:0000256" key="6">
    <source>
        <dbReference type="SAM" id="Phobius"/>
    </source>
</evidence>
<evidence type="ECO:0000256" key="4">
    <source>
        <dbReference type="ARBA" id="ARBA00023136"/>
    </source>
</evidence>
<evidence type="ECO:0000256" key="2">
    <source>
        <dbReference type="ARBA" id="ARBA00022692"/>
    </source>
</evidence>
<sequence length="552" mass="61020">MFHPTISEGARVALSKLLIGVNALCFVVGFMFCRIGLKIRPIITDFMKLFQNNFFDQLSILMLVCGCTLIVGSVVCVYFYLCAIVVNQAGMIEAMKLYKSNPEYKQAIDRVQIEYSCCGSDKYSDWFQVAWISDEFVDAELTEVKEHLKTGVYLADDAPFSCCDPMSPRPCINRHVHDNDVHPSYDFLNDITLYKTGCKLALEVFIEVKCFYPLIVAFTSFLIFYQLNFVLASFLDTSITLAIRSGDPRVTTIGFCCTCCSNITHFSTAVAACPTPSSVKADSCNPFYRPSQFAIEQSGTFDVMNRGRNAGSSQLWVVVENESSSGFSNVDAESLKAIDRPNVKYDANKNAGNSRYALNALCSGEKDELEASLSKTSEDICSGGSKFSARFIKSNLSAIVKKVSDLSVKLKQRYLGTDGDASEECRHLMANNSSEDEDNENLNHYANQSDSDNTFDETAQNSSTTSSKSLNKNNSSLKNKNPSTRNNNNSKGTANKTHTSAETSSVSQTRSELVGRKKILTQLLLDANTDPMFPSDADSNEVKSMPKLQGMY</sequence>
<feature type="transmembrane region" description="Helical" evidence="6">
    <location>
        <begin position="211"/>
        <end position="235"/>
    </location>
</feature>
<evidence type="ECO:0000256" key="1">
    <source>
        <dbReference type="ARBA" id="ARBA00004141"/>
    </source>
</evidence>
<dbReference type="InParanoid" id="T1F3P8"/>